<dbReference type="EMBL" id="ML987193">
    <property type="protein sequence ID" value="KAF2250509.1"/>
    <property type="molecule type" value="Genomic_DNA"/>
</dbReference>
<evidence type="ECO:0000256" key="1">
    <source>
        <dbReference type="ARBA" id="ARBA00022723"/>
    </source>
</evidence>
<evidence type="ECO:0000256" key="3">
    <source>
        <dbReference type="ARBA" id="ARBA00022833"/>
    </source>
</evidence>
<name>A0A6A6IJV3_9PLEO</name>
<keyword evidence="3" id="KW-0862">Zinc</keyword>
<keyword evidence="2 4" id="KW-0863">Zinc-finger</keyword>
<evidence type="ECO:0000256" key="5">
    <source>
        <dbReference type="SAM" id="MobiDB-lite"/>
    </source>
</evidence>
<dbReference type="GO" id="GO:0008270">
    <property type="term" value="F:zinc ion binding"/>
    <property type="evidence" value="ECO:0007669"/>
    <property type="project" value="UniProtKB-KW"/>
</dbReference>
<sequence length="224" mass="24756">MPPDRPLPSRKDFTSKSLVRLPISSSLGSVCSICQEVFNEDHEPVCLKPRGHVFGRECILVWLDSGRPNANTCPMDRTELFRIPASEAALTTRPRRNAQTSITPTQGGEITGVNGTLTNAGCRRVVLELWYETWGFFRDAEMREVDALSVDEGVLRGVIDGAIPRGMEVPQRAWGVLVSIGRQMLAMHSEAERGSDALLRSELLAWAGELGRAGIEILESRQRT</sequence>
<dbReference type="OrthoDB" id="3946702at2759"/>
<evidence type="ECO:0000259" key="6">
    <source>
        <dbReference type="PROSITE" id="PS50089"/>
    </source>
</evidence>
<dbReference type="Gene3D" id="3.30.40.10">
    <property type="entry name" value="Zinc/RING finger domain, C3HC4 (zinc finger)"/>
    <property type="match status" value="1"/>
</dbReference>
<evidence type="ECO:0000256" key="4">
    <source>
        <dbReference type="PROSITE-ProRule" id="PRU00175"/>
    </source>
</evidence>
<keyword evidence="8" id="KW-1185">Reference proteome</keyword>
<feature type="region of interest" description="Disordered" evidence="5">
    <location>
        <begin position="91"/>
        <end position="110"/>
    </location>
</feature>
<keyword evidence="1" id="KW-0479">Metal-binding</keyword>
<organism evidence="7 8">
    <name type="scientific">Trematosphaeria pertusa</name>
    <dbReference type="NCBI Taxonomy" id="390896"/>
    <lineage>
        <taxon>Eukaryota</taxon>
        <taxon>Fungi</taxon>
        <taxon>Dikarya</taxon>
        <taxon>Ascomycota</taxon>
        <taxon>Pezizomycotina</taxon>
        <taxon>Dothideomycetes</taxon>
        <taxon>Pleosporomycetidae</taxon>
        <taxon>Pleosporales</taxon>
        <taxon>Massarineae</taxon>
        <taxon>Trematosphaeriaceae</taxon>
        <taxon>Trematosphaeria</taxon>
    </lineage>
</organism>
<dbReference type="RefSeq" id="XP_033685513.1">
    <property type="nucleotide sequence ID" value="XM_033833041.1"/>
</dbReference>
<dbReference type="GeneID" id="54586371"/>
<dbReference type="InterPro" id="IPR013083">
    <property type="entry name" value="Znf_RING/FYVE/PHD"/>
</dbReference>
<dbReference type="PROSITE" id="PS50089">
    <property type="entry name" value="ZF_RING_2"/>
    <property type="match status" value="1"/>
</dbReference>
<reference evidence="7" key="1">
    <citation type="journal article" date="2020" name="Stud. Mycol.">
        <title>101 Dothideomycetes genomes: a test case for predicting lifestyles and emergence of pathogens.</title>
        <authorList>
            <person name="Haridas S."/>
            <person name="Albert R."/>
            <person name="Binder M."/>
            <person name="Bloem J."/>
            <person name="Labutti K."/>
            <person name="Salamov A."/>
            <person name="Andreopoulos B."/>
            <person name="Baker S."/>
            <person name="Barry K."/>
            <person name="Bills G."/>
            <person name="Bluhm B."/>
            <person name="Cannon C."/>
            <person name="Castanera R."/>
            <person name="Culley D."/>
            <person name="Daum C."/>
            <person name="Ezra D."/>
            <person name="Gonzalez J."/>
            <person name="Henrissat B."/>
            <person name="Kuo A."/>
            <person name="Liang C."/>
            <person name="Lipzen A."/>
            <person name="Lutzoni F."/>
            <person name="Magnuson J."/>
            <person name="Mondo S."/>
            <person name="Nolan M."/>
            <person name="Ohm R."/>
            <person name="Pangilinan J."/>
            <person name="Park H.-J."/>
            <person name="Ramirez L."/>
            <person name="Alfaro M."/>
            <person name="Sun H."/>
            <person name="Tritt A."/>
            <person name="Yoshinaga Y."/>
            <person name="Zwiers L.-H."/>
            <person name="Turgeon B."/>
            <person name="Goodwin S."/>
            <person name="Spatafora J."/>
            <person name="Crous P."/>
            <person name="Grigoriev I."/>
        </authorList>
    </citation>
    <scope>NUCLEOTIDE SEQUENCE</scope>
    <source>
        <strain evidence="7">CBS 122368</strain>
    </source>
</reference>
<evidence type="ECO:0000313" key="8">
    <source>
        <dbReference type="Proteomes" id="UP000800094"/>
    </source>
</evidence>
<dbReference type="Proteomes" id="UP000800094">
    <property type="component" value="Unassembled WGS sequence"/>
</dbReference>
<dbReference type="InterPro" id="IPR001841">
    <property type="entry name" value="Znf_RING"/>
</dbReference>
<dbReference type="AlphaFoldDB" id="A0A6A6IJV3"/>
<evidence type="ECO:0000256" key="2">
    <source>
        <dbReference type="ARBA" id="ARBA00022771"/>
    </source>
</evidence>
<protein>
    <recommendedName>
        <fullName evidence="6">RING-type domain-containing protein</fullName>
    </recommendedName>
</protein>
<dbReference type="Pfam" id="PF13445">
    <property type="entry name" value="zf-RING_UBOX"/>
    <property type="match status" value="1"/>
</dbReference>
<dbReference type="InterPro" id="IPR027370">
    <property type="entry name" value="Znf-RING_euk"/>
</dbReference>
<feature type="compositionally biased region" description="Polar residues" evidence="5">
    <location>
        <begin position="97"/>
        <end position="110"/>
    </location>
</feature>
<proteinExistence type="predicted"/>
<accession>A0A6A6IJV3</accession>
<evidence type="ECO:0000313" key="7">
    <source>
        <dbReference type="EMBL" id="KAF2250509.1"/>
    </source>
</evidence>
<feature type="domain" description="RING-type" evidence="6">
    <location>
        <begin position="31"/>
        <end position="77"/>
    </location>
</feature>
<dbReference type="SUPFAM" id="SSF57850">
    <property type="entry name" value="RING/U-box"/>
    <property type="match status" value="1"/>
</dbReference>
<gene>
    <name evidence="7" type="ORF">BU26DRAFT_562489</name>
</gene>